<dbReference type="InterPro" id="IPR058333">
    <property type="entry name" value="DUF8020"/>
</dbReference>
<name>A0ABS6ATT6_9NOCA</name>
<evidence type="ECO:0000256" key="1">
    <source>
        <dbReference type="SAM" id="SignalP"/>
    </source>
</evidence>
<dbReference type="Proteomes" id="UP000733379">
    <property type="component" value="Unassembled WGS sequence"/>
</dbReference>
<dbReference type="RefSeq" id="WP_215915302.1">
    <property type="nucleotide sequence ID" value="NZ_JAHKNI010000001.1"/>
</dbReference>
<evidence type="ECO:0000313" key="3">
    <source>
        <dbReference type="EMBL" id="MBU3060434.1"/>
    </source>
</evidence>
<feature type="signal peptide" evidence="1">
    <location>
        <begin position="1"/>
        <end position="27"/>
    </location>
</feature>
<keyword evidence="1" id="KW-0732">Signal</keyword>
<keyword evidence="4" id="KW-1185">Reference proteome</keyword>
<organism evidence="3 4">
    <name type="scientific">Nocardia albiluteola</name>
    <dbReference type="NCBI Taxonomy" id="2842303"/>
    <lineage>
        <taxon>Bacteria</taxon>
        <taxon>Bacillati</taxon>
        <taxon>Actinomycetota</taxon>
        <taxon>Actinomycetes</taxon>
        <taxon>Mycobacteriales</taxon>
        <taxon>Nocardiaceae</taxon>
        <taxon>Nocardia</taxon>
    </lineage>
</organism>
<feature type="chain" id="PRO_5045678681" description="DUF8020 domain-containing protein" evidence="1">
    <location>
        <begin position="28"/>
        <end position="235"/>
    </location>
</feature>
<feature type="domain" description="DUF8020" evidence="2">
    <location>
        <begin position="48"/>
        <end position="119"/>
    </location>
</feature>
<comment type="caution">
    <text evidence="3">The sequence shown here is derived from an EMBL/GenBank/DDBJ whole genome shotgun (WGS) entry which is preliminary data.</text>
</comment>
<sequence>MKTLNAVASTALLAIAALTVAGGTAYADAPAAPANRPGATVSTDVAPGIHYTANVVDHSVVLRTDAGRINVRGTQFEILDANGKLAYGMPLTYQLDKKDWPIAAQVDAGGRTITLTPSTDPAKAVPAAPVTLKPIFSQDDFNDALGVAANQVGLATAIGGMLGAAIGLAGGCVAGAVVGTTLMPPAFLIGAPGGCIAGAGIGAGLGTAIGTIAVGGPVAVVSVMQMYNSLTHSQN</sequence>
<reference evidence="3 4" key="1">
    <citation type="submission" date="2021-06" db="EMBL/GenBank/DDBJ databases">
        <title>Actinomycetes sequencing.</title>
        <authorList>
            <person name="Shan Q."/>
        </authorList>
    </citation>
    <scope>NUCLEOTIDE SEQUENCE [LARGE SCALE GENOMIC DNA]</scope>
    <source>
        <strain evidence="3 4">NEAU-G5</strain>
    </source>
</reference>
<dbReference type="EMBL" id="JAHKNI010000001">
    <property type="protein sequence ID" value="MBU3060434.1"/>
    <property type="molecule type" value="Genomic_DNA"/>
</dbReference>
<protein>
    <recommendedName>
        <fullName evidence="2">DUF8020 domain-containing protein</fullName>
    </recommendedName>
</protein>
<evidence type="ECO:0000313" key="4">
    <source>
        <dbReference type="Proteomes" id="UP000733379"/>
    </source>
</evidence>
<proteinExistence type="predicted"/>
<accession>A0ABS6ATT6</accession>
<dbReference type="Pfam" id="PF26059">
    <property type="entry name" value="DUF8020"/>
    <property type="match status" value="1"/>
</dbReference>
<evidence type="ECO:0000259" key="2">
    <source>
        <dbReference type="Pfam" id="PF26059"/>
    </source>
</evidence>
<gene>
    <name evidence="3" type="ORF">KO481_02715</name>
</gene>